<evidence type="ECO:0000313" key="1">
    <source>
        <dbReference type="EMBL" id="MDR5711566.1"/>
    </source>
</evidence>
<evidence type="ECO:0000313" key="2">
    <source>
        <dbReference type="Proteomes" id="UP001260872"/>
    </source>
</evidence>
<sequence>MGARSLEDGSCWWCGQLADSKEHRFKASDLRWMFKDSPSLWLDAGERPARIKGPGAKAVLFPEVLCRDCNSERSQPFDEAYSVFFRYICADTERFRHPTEYSMEKIYPFDVQGPGNLARYAMKNFACRIASRGFEVPQQVIEFMNGAEGT</sequence>
<reference evidence="2" key="1">
    <citation type="submission" date="2023-07" db="EMBL/GenBank/DDBJ databases">
        <title>Description of three actinobacteria isolated from air of manufacturing shop in a pharmaceutical factory.</title>
        <authorList>
            <person name="Zhang D.-F."/>
        </authorList>
    </citation>
    <scope>NUCLEOTIDE SEQUENCE [LARGE SCALE GENOMIC DNA]</scope>
    <source>
        <strain evidence="2">CCTCC AB 207010</strain>
    </source>
</reference>
<protein>
    <recommendedName>
        <fullName evidence="3">HNH endonuclease</fullName>
    </recommendedName>
</protein>
<name>A0ABU1FTT9_9MICC</name>
<comment type="caution">
    <text evidence="1">The sequence shown here is derived from an EMBL/GenBank/DDBJ whole genome shotgun (WGS) entry which is preliminary data.</text>
</comment>
<evidence type="ECO:0008006" key="3">
    <source>
        <dbReference type="Google" id="ProtNLM"/>
    </source>
</evidence>
<dbReference type="Proteomes" id="UP001260872">
    <property type="component" value="Unassembled WGS sequence"/>
</dbReference>
<dbReference type="EMBL" id="JAVKGT010000010">
    <property type="protein sequence ID" value="MDR5711566.1"/>
    <property type="molecule type" value="Genomic_DNA"/>
</dbReference>
<accession>A0ABU1FTT9</accession>
<organism evidence="1 2">
    <name type="scientific">Nesterenkonia flava</name>
    <dbReference type="NCBI Taxonomy" id="469799"/>
    <lineage>
        <taxon>Bacteria</taxon>
        <taxon>Bacillati</taxon>
        <taxon>Actinomycetota</taxon>
        <taxon>Actinomycetes</taxon>
        <taxon>Micrococcales</taxon>
        <taxon>Micrococcaceae</taxon>
        <taxon>Nesterenkonia</taxon>
    </lineage>
</organism>
<dbReference type="RefSeq" id="WP_310536949.1">
    <property type="nucleotide sequence ID" value="NZ_BAAAOC010000020.1"/>
</dbReference>
<proteinExistence type="predicted"/>
<keyword evidence="2" id="KW-1185">Reference proteome</keyword>
<gene>
    <name evidence="1" type="ORF">RH857_05385</name>
</gene>